<protein>
    <submittedName>
        <fullName evidence="1">Uncharacterized protein</fullName>
    </submittedName>
</protein>
<dbReference type="Proteomes" id="UP000293045">
    <property type="component" value="Unassembled WGS sequence"/>
</dbReference>
<evidence type="ECO:0000313" key="2">
    <source>
        <dbReference type="Proteomes" id="UP000293045"/>
    </source>
</evidence>
<name>A0A4Q9KRX8_9MICR</name>
<gene>
    <name evidence="1" type="ORF">CWI39_3064p0010</name>
</gene>
<dbReference type="EMBL" id="PIXR01003064">
    <property type="protein sequence ID" value="TBT97264.1"/>
    <property type="molecule type" value="Genomic_DNA"/>
</dbReference>
<evidence type="ECO:0000313" key="1">
    <source>
        <dbReference type="EMBL" id="TBT97264.1"/>
    </source>
</evidence>
<reference evidence="1 2" key="1">
    <citation type="submission" date="2017-12" db="EMBL/GenBank/DDBJ databases">
        <authorList>
            <person name="Pombert J.-F."/>
            <person name="Haag K.L."/>
            <person name="Ebert D."/>
        </authorList>
    </citation>
    <scope>NUCLEOTIDE SEQUENCE [LARGE SCALE GENOMIC DNA]</scope>
    <source>
        <strain evidence="1">IL-BN-2</strain>
    </source>
</reference>
<proteinExistence type="predicted"/>
<sequence>MFRSINKKDIFSSLKRINLEKEKIIEKYKSSVKDNTYEQLFEFEIEFPENKKVLNLTKKYALHNYIRKSDSKELEKLLYKNLHLDEFSLFLLIEKIIDSKRYILAIKLLHFTKNNHMSSVKYYELKRRIYKMYFQKEKNTI</sequence>
<comment type="caution">
    <text evidence="1">The sequence shown here is derived from an EMBL/GenBank/DDBJ whole genome shotgun (WGS) entry which is preliminary data.</text>
</comment>
<organism evidence="1 2">
    <name type="scientific">Hamiltosporidium magnivora</name>
    <dbReference type="NCBI Taxonomy" id="148818"/>
    <lineage>
        <taxon>Eukaryota</taxon>
        <taxon>Fungi</taxon>
        <taxon>Fungi incertae sedis</taxon>
        <taxon>Microsporidia</taxon>
        <taxon>Dubosqiidae</taxon>
        <taxon>Hamiltosporidium</taxon>
    </lineage>
</organism>
<dbReference type="AlphaFoldDB" id="A0A4Q9KRX8"/>
<dbReference type="VEuPathDB" id="MicrosporidiaDB:CWI39_3064p0010"/>
<accession>A0A4Q9KRX8</accession>